<protein>
    <submittedName>
        <fullName evidence="5">Aldehyde dehydrogenase family protein</fullName>
    </submittedName>
</protein>
<dbReference type="InterPro" id="IPR015590">
    <property type="entry name" value="Aldehyde_DH_dom"/>
</dbReference>
<organism evidence="5 6">
    <name type="scientific">Gordonia pseudamarae</name>
    <dbReference type="NCBI Taxonomy" id="2831662"/>
    <lineage>
        <taxon>Bacteria</taxon>
        <taxon>Bacillati</taxon>
        <taxon>Actinomycetota</taxon>
        <taxon>Actinomycetes</taxon>
        <taxon>Mycobacteriales</taxon>
        <taxon>Gordoniaceae</taxon>
        <taxon>Gordonia</taxon>
    </lineage>
</organism>
<sequence>MTATVSPDRVPAVIAAVHTGLFIDGRWGPATSGATFGVSDPATGDLLTDVADGGVDDARRALECAGAHQAAWAATSPRMRSEILYRAYELLVERADDVAAVMTAEMGKPLAEARGEVAYGAEFFRWFAEEAVRIGGDHIITGDGAGRIVVSKQPVGPCILVTPWNFPLAMGTRKIGPAIAAGCTMVFKPAELTPLTALMLAGILAEAGLPDGVLNVVTTSDPGAVVGEWMSSPIARKVSFTGSTEVGKTLLGQAAGTVMRTSMELGGNAPFIVCADADIDRAVDGLIVAKMRNMGQACTAANRIFVHRAVIEEFTARLTARMDALVMGPGSATGTQVGPLVEAKAVDKVSALVEDALDRGARVVTGGTRPPGPGNFYPPTVLTDVHPESALMQTEIFGPVAALIPFGSDDPGDPDGDGIDEVLAAANDTPWGLVGYVYTQDIDRADRFSDGLQVGMVGINTGLVSNPAAPFGGVKESGLGREGGRVGIEEFLNVKYVARPIRGATG</sequence>
<dbReference type="Pfam" id="PF00171">
    <property type="entry name" value="Aldedh"/>
    <property type="match status" value="1"/>
</dbReference>
<evidence type="ECO:0000313" key="5">
    <source>
        <dbReference type="EMBL" id="QHN35255.1"/>
    </source>
</evidence>
<dbReference type="SUPFAM" id="SSF53720">
    <property type="entry name" value="ALDH-like"/>
    <property type="match status" value="1"/>
</dbReference>
<dbReference type="InterPro" id="IPR029510">
    <property type="entry name" value="Ald_DH_CS_GLU"/>
</dbReference>
<proteinExistence type="inferred from homology"/>
<dbReference type="InterPro" id="IPR050740">
    <property type="entry name" value="Aldehyde_DH_Superfamily"/>
</dbReference>
<dbReference type="PANTHER" id="PTHR43353:SF5">
    <property type="entry name" value="SUCCINATE-SEMIALDEHYDE DEHYDROGENASE, MITOCHONDRIAL"/>
    <property type="match status" value="1"/>
</dbReference>
<feature type="domain" description="Aldehyde dehydrogenase" evidence="4">
    <location>
        <begin position="30"/>
        <end position="497"/>
    </location>
</feature>
<dbReference type="PROSITE" id="PS00687">
    <property type="entry name" value="ALDEHYDE_DEHYDR_GLU"/>
    <property type="match status" value="1"/>
</dbReference>
<dbReference type="Proteomes" id="UP001059836">
    <property type="component" value="Chromosome"/>
</dbReference>
<dbReference type="InterPro" id="IPR016161">
    <property type="entry name" value="Ald_DH/histidinol_DH"/>
</dbReference>
<gene>
    <name evidence="5" type="ORF">GII31_10495</name>
</gene>
<dbReference type="Gene3D" id="3.40.605.10">
    <property type="entry name" value="Aldehyde Dehydrogenase, Chain A, domain 1"/>
    <property type="match status" value="1"/>
</dbReference>
<dbReference type="PANTHER" id="PTHR43353">
    <property type="entry name" value="SUCCINATE-SEMIALDEHYDE DEHYDROGENASE, MITOCHONDRIAL"/>
    <property type="match status" value="1"/>
</dbReference>
<dbReference type="Gene3D" id="3.40.309.10">
    <property type="entry name" value="Aldehyde Dehydrogenase, Chain A, domain 2"/>
    <property type="match status" value="1"/>
</dbReference>
<reference evidence="5" key="1">
    <citation type="journal article" date="2021" name="Nat. Microbiol.">
        <title>Cocultivation of an ultrasmall environmental parasitic bacterium with lytic ability against bacteria associated with wastewater foams.</title>
        <authorList>
            <person name="Batinovic S."/>
            <person name="Rose J.J.A."/>
            <person name="Ratcliffe J."/>
            <person name="Seviour R.J."/>
            <person name="Petrovski S."/>
        </authorList>
    </citation>
    <scope>NUCLEOTIDE SEQUENCE</scope>
    <source>
        <strain evidence="5">CON9</strain>
    </source>
</reference>
<evidence type="ECO:0000256" key="1">
    <source>
        <dbReference type="ARBA" id="ARBA00023002"/>
    </source>
</evidence>
<evidence type="ECO:0000259" key="4">
    <source>
        <dbReference type="Pfam" id="PF00171"/>
    </source>
</evidence>
<evidence type="ECO:0000256" key="3">
    <source>
        <dbReference type="RuleBase" id="RU003345"/>
    </source>
</evidence>
<keyword evidence="1 3" id="KW-0560">Oxidoreductase</keyword>
<dbReference type="InterPro" id="IPR016162">
    <property type="entry name" value="Ald_DH_N"/>
</dbReference>
<accession>A0ABX6IIX0</accession>
<keyword evidence="6" id="KW-1185">Reference proteome</keyword>
<comment type="similarity">
    <text evidence="3">Belongs to the aldehyde dehydrogenase family.</text>
</comment>
<dbReference type="RefSeq" id="WP_213249313.1">
    <property type="nucleotide sequence ID" value="NZ_CP045806.1"/>
</dbReference>
<evidence type="ECO:0000313" key="6">
    <source>
        <dbReference type="Proteomes" id="UP001059836"/>
    </source>
</evidence>
<dbReference type="InterPro" id="IPR016163">
    <property type="entry name" value="Ald_DH_C"/>
</dbReference>
<feature type="active site" evidence="2">
    <location>
        <position position="264"/>
    </location>
</feature>
<name>A0ABX6IIX0_9ACTN</name>
<dbReference type="EMBL" id="CP045809">
    <property type="protein sequence ID" value="QHN35255.1"/>
    <property type="molecule type" value="Genomic_DNA"/>
</dbReference>
<evidence type="ECO:0000256" key="2">
    <source>
        <dbReference type="PROSITE-ProRule" id="PRU10007"/>
    </source>
</evidence>
<dbReference type="CDD" id="cd07103">
    <property type="entry name" value="ALDH_F5_SSADH_GabD"/>
    <property type="match status" value="1"/>
</dbReference>